<dbReference type="EMBL" id="JARJCW010000013">
    <property type="protein sequence ID" value="KAJ7218123.1"/>
    <property type="molecule type" value="Genomic_DNA"/>
</dbReference>
<dbReference type="CDD" id="cd02181">
    <property type="entry name" value="GH16_fungal_Lam16A_glucanase"/>
    <property type="match status" value="1"/>
</dbReference>
<evidence type="ECO:0000259" key="2">
    <source>
        <dbReference type="PROSITE" id="PS51762"/>
    </source>
</evidence>
<dbReference type="GO" id="GO:0009251">
    <property type="term" value="P:glucan catabolic process"/>
    <property type="evidence" value="ECO:0007669"/>
    <property type="project" value="TreeGrafter"/>
</dbReference>
<dbReference type="PROSITE" id="PS51762">
    <property type="entry name" value="GH16_2"/>
    <property type="match status" value="1"/>
</dbReference>
<evidence type="ECO:0000256" key="1">
    <source>
        <dbReference type="SAM" id="SignalP"/>
    </source>
</evidence>
<reference evidence="3" key="1">
    <citation type="submission" date="2023-03" db="EMBL/GenBank/DDBJ databases">
        <title>Massive genome expansion in bonnet fungi (Mycena s.s.) driven by repeated elements and novel gene families across ecological guilds.</title>
        <authorList>
            <consortium name="Lawrence Berkeley National Laboratory"/>
            <person name="Harder C.B."/>
            <person name="Miyauchi S."/>
            <person name="Viragh M."/>
            <person name="Kuo A."/>
            <person name="Thoen E."/>
            <person name="Andreopoulos B."/>
            <person name="Lu D."/>
            <person name="Skrede I."/>
            <person name="Drula E."/>
            <person name="Henrissat B."/>
            <person name="Morin E."/>
            <person name="Kohler A."/>
            <person name="Barry K."/>
            <person name="LaButti K."/>
            <person name="Morin E."/>
            <person name="Salamov A."/>
            <person name="Lipzen A."/>
            <person name="Mereny Z."/>
            <person name="Hegedus B."/>
            <person name="Baldrian P."/>
            <person name="Stursova M."/>
            <person name="Weitz H."/>
            <person name="Taylor A."/>
            <person name="Grigoriev I.V."/>
            <person name="Nagy L.G."/>
            <person name="Martin F."/>
            <person name="Kauserud H."/>
        </authorList>
    </citation>
    <scope>NUCLEOTIDE SEQUENCE</scope>
    <source>
        <strain evidence="3">9144</strain>
    </source>
</reference>
<dbReference type="GO" id="GO:0004553">
    <property type="term" value="F:hydrolase activity, hydrolyzing O-glycosyl compounds"/>
    <property type="evidence" value="ECO:0007669"/>
    <property type="project" value="InterPro"/>
</dbReference>
<protein>
    <submittedName>
        <fullName evidence="3">Glycoside hydrolase family 16 protein</fullName>
    </submittedName>
</protein>
<dbReference type="InterPro" id="IPR013320">
    <property type="entry name" value="ConA-like_dom_sf"/>
</dbReference>
<dbReference type="SUPFAM" id="SSF49899">
    <property type="entry name" value="Concanavalin A-like lectins/glucanases"/>
    <property type="match status" value="1"/>
</dbReference>
<dbReference type="Pfam" id="PF26113">
    <property type="entry name" value="GH16_XgeA"/>
    <property type="match status" value="1"/>
</dbReference>
<organism evidence="3 4">
    <name type="scientific">Mycena pura</name>
    <dbReference type="NCBI Taxonomy" id="153505"/>
    <lineage>
        <taxon>Eukaryota</taxon>
        <taxon>Fungi</taxon>
        <taxon>Dikarya</taxon>
        <taxon>Basidiomycota</taxon>
        <taxon>Agaricomycotina</taxon>
        <taxon>Agaricomycetes</taxon>
        <taxon>Agaricomycetidae</taxon>
        <taxon>Agaricales</taxon>
        <taxon>Marasmiineae</taxon>
        <taxon>Mycenaceae</taxon>
        <taxon>Mycena</taxon>
    </lineage>
</organism>
<keyword evidence="4" id="KW-1185">Reference proteome</keyword>
<dbReference type="Gene3D" id="2.60.120.200">
    <property type="match status" value="1"/>
</dbReference>
<keyword evidence="1" id="KW-0732">Signal</keyword>
<dbReference type="InterPro" id="IPR000757">
    <property type="entry name" value="Beta-glucanase-like"/>
</dbReference>
<proteinExistence type="predicted"/>
<gene>
    <name evidence="3" type="ORF">GGX14DRAFT_599833</name>
</gene>
<evidence type="ECO:0000313" key="4">
    <source>
        <dbReference type="Proteomes" id="UP001219525"/>
    </source>
</evidence>
<comment type="caution">
    <text evidence="3">The sequence shown here is derived from an EMBL/GenBank/DDBJ whole genome shotgun (WGS) entry which is preliminary data.</text>
</comment>
<keyword evidence="3" id="KW-0378">Hydrolase</keyword>
<name>A0AAD6VPS2_9AGAR</name>
<dbReference type="PANTHER" id="PTHR10963:SF24">
    <property type="entry name" value="GLYCOSIDASE C21B10.07-RELATED"/>
    <property type="match status" value="1"/>
</dbReference>
<dbReference type="InterPro" id="IPR050546">
    <property type="entry name" value="Glycosyl_Hydrlase_16"/>
</dbReference>
<accession>A0AAD6VPS2</accession>
<dbReference type="Proteomes" id="UP001219525">
    <property type="component" value="Unassembled WGS sequence"/>
</dbReference>
<feature type="chain" id="PRO_5042140667" evidence="1">
    <location>
        <begin position="18"/>
        <end position="322"/>
    </location>
</feature>
<dbReference type="PANTHER" id="PTHR10963">
    <property type="entry name" value="GLYCOSYL HYDROLASE-RELATED"/>
    <property type="match status" value="1"/>
</dbReference>
<feature type="signal peptide" evidence="1">
    <location>
        <begin position="1"/>
        <end position="17"/>
    </location>
</feature>
<evidence type="ECO:0000313" key="3">
    <source>
        <dbReference type="EMBL" id="KAJ7218123.1"/>
    </source>
</evidence>
<dbReference type="AlphaFoldDB" id="A0AAD6VPS2"/>
<sequence length="322" mass="35536">MLAAILVFCLGSVPVLASTSYRINNTFIGNDFFTWNWETFSDPTHGRVNYVDKATAMATNLSLVSETTRNFIMRADTQNTVLPGQRGRNSVRITSPSAYGDSVLLLDLWHMPTGCATWPAWWTVSKTGPWPHGGEIDIIEGVNRNVRNLASLHTTANCSMPKTREQKGLTVSTDCDASYNDNQGCGVEFNKTSSYGDGFNSNGGGYYAMRRGTRGIDIWFWPRDDPELPRQLSQRLPDVNPDIWGDPDATFPTGACNCDPFDDHSIVFDLTFCGDWAGSAYPASGCPSDCSSFVDNNPKEFVEAYWEVVALSVYVPNLNGTQ</sequence>
<feature type="domain" description="GH16" evidence="2">
    <location>
        <begin position="21"/>
        <end position="285"/>
    </location>
</feature>